<keyword evidence="2" id="KW-0472">Membrane</keyword>
<dbReference type="Proteomes" id="UP000000238">
    <property type="component" value="Chromosome"/>
</dbReference>
<sequence length="252" mass="28423">MKQKVVAAHPLIEQYITPLFIAFIAACMLGLLVSAWRFGGMQSLFNAQPSHKPLLPDADALHAAYYSNADPIHDMDRFPGHVPQYAYAKEVRKVAVELDLEESLLYAVARTESSFRPDARSDRGAVGLMQVVAGAGGREAYKRLYKKSRNPTEKELADPYTNLKLGGAYLKILRHRYFGQVEDRMAQTMLVLAAYNWGPSNVRRKLIGKSPLQTREQVLKALQQGAPTETYQYVRKVMRYMDEFARLSGRPA</sequence>
<dbReference type="GO" id="GO:0016020">
    <property type="term" value="C:membrane"/>
    <property type="evidence" value="ECO:0007669"/>
    <property type="project" value="InterPro"/>
</dbReference>
<dbReference type="InterPro" id="IPR000189">
    <property type="entry name" value="Transglyc_AS"/>
</dbReference>
<dbReference type="PANTHER" id="PTHR37423">
    <property type="entry name" value="SOLUBLE LYTIC MUREIN TRANSGLYCOSYLASE-RELATED"/>
    <property type="match status" value="1"/>
</dbReference>
<evidence type="ECO:0000313" key="4">
    <source>
        <dbReference type="EMBL" id="ABC32075.1"/>
    </source>
</evidence>
<feature type="transmembrane region" description="Helical" evidence="2">
    <location>
        <begin position="15"/>
        <end position="36"/>
    </location>
</feature>
<dbReference type="RefSeq" id="WP_011399139.1">
    <property type="nucleotide sequence ID" value="NC_007645.1"/>
</dbReference>
<dbReference type="InterPro" id="IPR023346">
    <property type="entry name" value="Lysozyme-like_dom_sf"/>
</dbReference>
<feature type="domain" description="Transglycosylase SLT" evidence="3">
    <location>
        <begin position="97"/>
        <end position="206"/>
    </location>
</feature>
<dbReference type="EMBL" id="CP000155">
    <property type="protein sequence ID" value="ABC32075.1"/>
    <property type="molecule type" value="Genomic_DNA"/>
</dbReference>
<dbReference type="HOGENOM" id="CLU_1101665_0_0_6"/>
<dbReference type="GO" id="GO:0008933">
    <property type="term" value="F:peptidoglycan lytic transglycosylase activity"/>
    <property type="evidence" value="ECO:0007669"/>
    <property type="project" value="InterPro"/>
</dbReference>
<evidence type="ECO:0000259" key="3">
    <source>
        <dbReference type="Pfam" id="PF01464"/>
    </source>
</evidence>
<dbReference type="InterPro" id="IPR008258">
    <property type="entry name" value="Transglycosylase_SLT_dom_1"/>
</dbReference>
<dbReference type="KEGG" id="hch:HCH_05406"/>
<dbReference type="CAZy" id="GH23">
    <property type="family name" value="Glycoside Hydrolase Family 23"/>
</dbReference>
<dbReference type="GO" id="GO:0000270">
    <property type="term" value="P:peptidoglycan metabolic process"/>
    <property type="evidence" value="ECO:0007669"/>
    <property type="project" value="InterPro"/>
</dbReference>
<name>Q2SB99_HAHCH</name>
<comment type="similarity">
    <text evidence="1">Belongs to the transglycosylase Slt family.</text>
</comment>
<reference evidence="4 5" key="1">
    <citation type="journal article" date="2005" name="Nucleic Acids Res.">
        <title>Genomic blueprint of Hahella chejuensis, a marine microbe producing an algicidal agent.</title>
        <authorList>
            <person name="Jeong H."/>
            <person name="Yim J.H."/>
            <person name="Lee C."/>
            <person name="Choi S.-H."/>
            <person name="Park Y.K."/>
            <person name="Yoon S.H."/>
            <person name="Hur C.-G."/>
            <person name="Kang H.-Y."/>
            <person name="Kim D."/>
            <person name="Lee H.H."/>
            <person name="Park K.H."/>
            <person name="Park S.-H."/>
            <person name="Park H.-S."/>
            <person name="Lee H.K."/>
            <person name="Oh T.K."/>
            <person name="Kim J.F."/>
        </authorList>
    </citation>
    <scope>NUCLEOTIDE SEQUENCE [LARGE SCALE GENOMIC DNA]</scope>
    <source>
        <strain evidence="4 5">KCTC 2396</strain>
    </source>
</reference>
<dbReference type="PROSITE" id="PS51257">
    <property type="entry name" value="PROKAR_LIPOPROTEIN"/>
    <property type="match status" value="1"/>
</dbReference>
<dbReference type="Gene3D" id="1.10.530.10">
    <property type="match status" value="1"/>
</dbReference>
<keyword evidence="2" id="KW-1133">Transmembrane helix</keyword>
<dbReference type="AlphaFoldDB" id="Q2SB99"/>
<dbReference type="STRING" id="349521.HCH_05406"/>
<keyword evidence="5" id="KW-1185">Reference proteome</keyword>
<dbReference type="OrthoDB" id="5620293at2"/>
<dbReference type="eggNOG" id="COG0741">
    <property type="taxonomic scope" value="Bacteria"/>
</dbReference>
<organism evidence="4 5">
    <name type="scientific">Hahella chejuensis (strain KCTC 2396)</name>
    <dbReference type="NCBI Taxonomy" id="349521"/>
    <lineage>
        <taxon>Bacteria</taxon>
        <taxon>Pseudomonadati</taxon>
        <taxon>Pseudomonadota</taxon>
        <taxon>Gammaproteobacteria</taxon>
        <taxon>Oceanospirillales</taxon>
        <taxon>Hahellaceae</taxon>
        <taxon>Hahella</taxon>
    </lineage>
</organism>
<dbReference type="SUPFAM" id="SSF53955">
    <property type="entry name" value="Lysozyme-like"/>
    <property type="match status" value="1"/>
</dbReference>
<keyword evidence="2" id="KW-0812">Transmembrane</keyword>
<evidence type="ECO:0000256" key="1">
    <source>
        <dbReference type="ARBA" id="ARBA00007734"/>
    </source>
</evidence>
<dbReference type="Pfam" id="PF01464">
    <property type="entry name" value="SLT"/>
    <property type="match status" value="1"/>
</dbReference>
<accession>Q2SB99</accession>
<evidence type="ECO:0000256" key="2">
    <source>
        <dbReference type="SAM" id="Phobius"/>
    </source>
</evidence>
<proteinExistence type="inferred from homology"/>
<evidence type="ECO:0000313" key="5">
    <source>
        <dbReference type="Proteomes" id="UP000000238"/>
    </source>
</evidence>
<dbReference type="PROSITE" id="PS00922">
    <property type="entry name" value="TRANSGLYCOSYLASE"/>
    <property type="match status" value="1"/>
</dbReference>
<dbReference type="PANTHER" id="PTHR37423:SF2">
    <property type="entry name" value="MEMBRANE-BOUND LYTIC MUREIN TRANSGLYCOSYLASE C"/>
    <property type="match status" value="1"/>
</dbReference>
<protein>
    <submittedName>
        <fullName evidence="4">Soluble lytic murein transglycosylase and related regulatory protein (Some contain LysM/invasin domains)</fullName>
    </submittedName>
</protein>
<gene>
    <name evidence="4" type="ordered locus">HCH_05406</name>
</gene>